<organism evidence="3 4">
    <name type="scientific">Rhizoctonia solani</name>
    <dbReference type="NCBI Taxonomy" id="456999"/>
    <lineage>
        <taxon>Eukaryota</taxon>
        <taxon>Fungi</taxon>
        <taxon>Dikarya</taxon>
        <taxon>Basidiomycota</taxon>
        <taxon>Agaricomycotina</taxon>
        <taxon>Agaricomycetes</taxon>
        <taxon>Cantharellales</taxon>
        <taxon>Ceratobasidiaceae</taxon>
        <taxon>Rhizoctonia</taxon>
    </lineage>
</organism>
<dbReference type="Proteomes" id="UP000663831">
    <property type="component" value="Unassembled WGS sequence"/>
</dbReference>
<evidence type="ECO:0000256" key="2">
    <source>
        <dbReference type="SAM" id="SignalP"/>
    </source>
</evidence>
<dbReference type="AlphaFoldDB" id="A0A8H3B8T9"/>
<protein>
    <recommendedName>
        <fullName evidence="5">CBM1 domain-containing protein</fullName>
    </recommendedName>
</protein>
<evidence type="ECO:0000313" key="3">
    <source>
        <dbReference type="EMBL" id="CAE6449981.1"/>
    </source>
</evidence>
<dbReference type="EMBL" id="CAJMWV010001946">
    <property type="protein sequence ID" value="CAE6449981.1"/>
    <property type="molecule type" value="Genomic_DNA"/>
</dbReference>
<proteinExistence type="predicted"/>
<comment type="caution">
    <text evidence="3">The sequence shown here is derived from an EMBL/GenBank/DDBJ whole genome shotgun (WGS) entry which is preliminary data.</text>
</comment>
<feature type="signal peptide" evidence="2">
    <location>
        <begin position="1"/>
        <end position="17"/>
    </location>
</feature>
<feature type="region of interest" description="Disordered" evidence="1">
    <location>
        <begin position="73"/>
        <end position="97"/>
    </location>
</feature>
<evidence type="ECO:0008006" key="5">
    <source>
        <dbReference type="Google" id="ProtNLM"/>
    </source>
</evidence>
<feature type="compositionally biased region" description="Low complexity" evidence="1">
    <location>
        <begin position="76"/>
        <end position="90"/>
    </location>
</feature>
<sequence>MIPSFLVIGLLCMGVFASPTLVQQEKRQWPPEKCAVNGTGCFYGDYPICCSGCYLWGETYGYCGTPPPMTRSLPTAPSSTSVEASGSESPTPTASLD</sequence>
<evidence type="ECO:0000313" key="4">
    <source>
        <dbReference type="Proteomes" id="UP000663831"/>
    </source>
</evidence>
<name>A0A8H3B8T9_9AGAM</name>
<keyword evidence="2" id="KW-0732">Signal</keyword>
<evidence type="ECO:0000256" key="1">
    <source>
        <dbReference type="SAM" id="MobiDB-lite"/>
    </source>
</evidence>
<accession>A0A8H3B8T9</accession>
<reference evidence="3" key="1">
    <citation type="submission" date="2021-01" db="EMBL/GenBank/DDBJ databases">
        <authorList>
            <person name="Kaushik A."/>
        </authorList>
    </citation>
    <scope>NUCLEOTIDE SEQUENCE</scope>
    <source>
        <strain evidence="3">AG3-1AP</strain>
    </source>
</reference>
<feature type="chain" id="PRO_5034183205" description="CBM1 domain-containing protein" evidence="2">
    <location>
        <begin position="18"/>
        <end position="97"/>
    </location>
</feature>
<gene>
    <name evidence="3" type="ORF">RDB_LOCUS65206</name>
</gene>